<accession>A0A378JVK4</accession>
<proteinExistence type="predicted"/>
<gene>
    <name evidence="2" type="primary">ung</name>
    <name evidence="1" type="ORF">Lmor_0731</name>
    <name evidence="2" type="ORF">NCTC12239_01541</name>
</gene>
<dbReference type="EMBL" id="UGOG01000001">
    <property type="protein sequence ID" value="STX62604.1"/>
    <property type="molecule type" value="Genomic_DNA"/>
</dbReference>
<dbReference type="GO" id="GO:0004844">
    <property type="term" value="F:uracil DNA N-glycosylase activity"/>
    <property type="evidence" value="ECO:0007669"/>
    <property type="project" value="InterPro"/>
</dbReference>
<dbReference type="PANTHER" id="PTHR11264:SF8">
    <property type="entry name" value="URACIL-DNA GLYCOSYLASE-LIKE DOMAIN-CONTAINING PROTEIN"/>
    <property type="match status" value="1"/>
</dbReference>
<keyword evidence="3" id="KW-1185">Reference proteome</keyword>
<dbReference type="AlphaFoldDB" id="A0A378JVK4"/>
<dbReference type="InterPro" id="IPR036895">
    <property type="entry name" value="Uracil-DNA_glycosylase-like_sf"/>
</dbReference>
<dbReference type="InterPro" id="IPR002043">
    <property type="entry name" value="UDG_fam1"/>
</dbReference>
<dbReference type="STRING" id="39962.Lmor_0731"/>
<keyword evidence="2" id="KW-0378">Hydrolase</keyword>
<dbReference type="Proteomes" id="UP000054985">
    <property type="component" value="Unassembled WGS sequence"/>
</dbReference>
<reference evidence="2 4" key="2">
    <citation type="submission" date="2018-06" db="EMBL/GenBank/DDBJ databases">
        <authorList>
            <consortium name="Pathogen Informatics"/>
            <person name="Doyle S."/>
        </authorList>
    </citation>
    <scope>NUCLEOTIDE SEQUENCE [LARGE SCALE GENOMIC DNA]</scope>
    <source>
        <strain evidence="2 4">NCTC12239</strain>
    </source>
</reference>
<dbReference type="GO" id="GO:0097510">
    <property type="term" value="P:base-excision repair, AP site formation via deaminated base removal"/>
    <property type="evidence" value="ECO:0007669"/>
    <property type="project" value="TreeGrafter"/>
</dbReference>
<dbReference type="Gene3D" id="3.40.470.10">
    <property type="entry name" value="Uracil-DNA glycosylase-like domain"/>
    <property type="match status" value="1"/>
</dbReference>
<dbReference type="SUPFAM" id="SSF52141">
    <property type="entry name" value="Uracil-DNA glycosylase-like"/>
    <property type="match status" value="1"/>
</dbReference>
<evidence type="ECO:0000313" key="2">
    <source>
        <dbReference type="EMBL" id="STX62604.1"/>
    </source>
</evidence>
<evidence type="ECO:0000313" key="4">
    <source>
        <dbReference type="Proteomes" id="UP000254040"/>
    </source>
</evidence>
<dbReference type="EMBL" id="LNYN01000014">
    <property type="protein sequence ID" value="KTD35284.1"/>
    <property type="molecule type" value="Genomic_DNA"/>
</dbReference>
<sequence>MVVHVGVTLYNSFFYKAPSGFVMSYHFLFDACHPEWKPILNNAIEVMDKEYLNQLLNDKNWLPGTTNLFSSFSLPLSKTRYILFGESPYPRIESANGYAFWDNAVDELWSSTGLSKQVNRATSLRNMIKMLLIARGSLQEDTSQQAIALVDKTNLVHTAEDLFQGMMNKGILLLNACLVYSEGKVPYHARYWHPFMNSILEQLMMIKSSIQLILLGKIANNIPHDILSVGLIAEHPYNLSFITNQRVIEFFKPLDLLAYDQ</sequence>
<name>A0A378JVK4_9GAMM</name>
<organism evidence="2 4">
    <name type="scientific">Legionella moravica</name>
    <dbReference type="NCBI Taxonomy" id="39962"/>
    <lineage>
        <taxon>Bacteria</taxon>
        <taxon>Pseudomonadati</taxon>
        <taxon>Pseudomonadota</taxon>
        <taxon>Gammaproteobacteria</taxon>
        <taxon>Legionellales</taxon>
        <taxon>Legionellaceae</taxon>
        <taxon>Legionella</taxon>
    </lineage>
</organism>
<reference evidence="1 3" key="1">
    <citation type="submission" date="2015-11" db="EMBL/GenBank/DDBJ databases">
        <title>Genomic analysis of 38 Legionella species identifies large and diverse effector repertoires.</title>
        <authorList>
            <person name="Burstein D."/>
            <person name="Amaro F."/>
            <person name="Zusman T."/>
            <person name="Lifshitz Z."/>
            <person name="Cohen O."/>
            <person name="Gilbert J.A."/>
            <person name="Pupko T."/>
            <person name="Shuman H.A."/>
            <person name="Segal G."/>
        </authorList>
    </citation>
    <scope>NUCLEOTIDE SEQUENCE [LARGE SCALE GENOMIC DNA]</scope>
    <source>
        <strain evidence="1 3">ATCC 43877</strain>
    </source>
</reference>
<evidence type="ECO:0000313" key="1">
    <source>
        <dbReference type="EMBL" id="KTD35284.1"/>
    </source>
</evidence>
<protein>
    <submittedName>
        <fullName evidence="1 2">Uracil-DNA glycosylase</fullName>
        <ecNumber evidence="2">3.2.2.-</ecNumber>
    </submittedName>
</protein>
<keyword evidence="2" id="KW-0326">Glycosidase</keyword>
<dbReference type="EC" id="3.2.2.-" evidence="2"/>
<dbReference type="Proteomes" id="UP000254040">
    <property type="component" value="Unassembled WGS sequence"/>
</dbReference>
<dbReference type="PANTHER" id="PTHR11264">
    <property type="entry name" value="URACIL-DNA GLYCOSYLASE"/>
    <property type="match status" value="1"/>
</dbReference>
<evidence type="ECO:0000313" key="3">
    <source>
        <dbReference type="Proteomes" id="UP000054985"/>
    </source>
</evidence>